<evidence type="ECO:0000256" key="3">
    <source>
        <dbReference type="ARBA" id="ARBA00023172"/>
    </source>
</evidence>
<dbReference type="Pfam" id="PF22022">
    <property type="entry name" value="Phage_int_M"/>
    <property type="match status" value="1"/>
</dbReference>
<evidence type="ECO:0000256" key="1">
    <source>
        <dbReference type="ARBA" id="ARBA00008857"/>
    </source>
</evidence>
<dbReference type="PANTHER" id="PTHR30349">
    <property type="entry name" value="PHAGE INTEGRASE-RELATED"/>
    <property type="match status" value="1"/>
</dbReference>
<feature type="domain" description="Tyr recombinase" evidence="6">
    <location>
        <begin position="159"/>
        <end position="349"/>
    </location>
</feature>
<accession>A0A7W4VSY4</accession>
<dbReference type="InterPro" id="IPR011010">
    <property type="entry name" value="DNA_brk_join_enz"/>
</dbReference>
<dbReference type="Pfam" id="PF26003">
    <property type="entry name" value="Integrase_N_phage"/>
    <property type="match status" value="1"/>
</dbReference>
<feature type="region of interest" description="Disordered" evidence="5">
    <location>
        <begin position="327"/>
        <end position="366"/>
    </location>
</feature>
<dbReference type="Gene3D" id="1.10.150.130">
    <property type="match status" value="1"/>
</dbReference>
<keyword evidence="3" id="KW-0233">DNA recombination</keyword>
<dbReference type="InterPro" id="IPR010998">
    <property type="entry name" value="Integrase_recombinase_N"/>
</dbReference>
<sequence length="366" mass="40779">MASVKKRPNGKWRARYRDDAGKEHARHFDRKVDAQRWLDEVTTSVLTGQYVDPRAGKITFKAYAEAWQTRQIHRPNTAAAVDSALRVHAIPEFGSRSMASIRPGDVQAFVQKLTSKGLKPRTVRVTYQHTRAVFLAAAEDRIIARTPCTRITLPPVERELIVPLPTETVLAIEAAMPARWRAMVTLMAGTGLRPGEAAGLTVDRVDFLRRTLRVDRQLLLTWPPTFGPPKTEASYRTIPLPQSVVDALAAHLKEFPAGEEGAVFTEPGGGLLYRDHVSKAFREAVTAAKAPEMTRQHDLRHYYASLLIRHGASVKVVQNRLGHGAGKETLDTYSHMWPDSDDQTREAVDEVFGRARADSPRTGEAQ</sequence>
<evidence type="ECO:0000259" key="7">
    <source>
        <dbReference type="PROSITE" id="PS51900"/>
    </source>
</evidence>
<dbReference type="GO" id="GO:0015074">
    <property type="term" value="P:DNA integration"/>
    <property type="evidence" value="ECO:0007669"/>
    <property type="project" value="InterPro"/>
</dbReference>
<evidence type="ECO:0000256" key="5">
    <source>
        <dbReference type="SAM" id="MobiDB-lite"/>
    </source>
</evidence>
<feature type="region of interest" description="Disordered" evidence="5">
    <location>
        <begin position="1"/>
        <end position="20"/>
    </location>
</feature>
<proteinExistence type="inferred from homology"/>
<dbReference type="InterPro" id="IPR053876">
    <property type="entry name" value="Phage_int_M"/>
</dbReference>
<evidence type="ECO:0000256" key="4">
    <source>
        <dbReference type="PROSITE-ProRule" id="PRU01248"/>
    </source>
</evidence>
<feature type="domain" description="Core-binding (CB)" evidence="7">
    <location>
        <begin position="58"/>
        <end position="138"/>
    </location>
</feature>
<dbReference type="GO" id="GO:0003677">
    <property type="term" value="F:DNA binding"/>
    <property type="evidence" value="ECO:0007669"/>
    <property type="project" value="UniProtKB-UniRule"/>
</dbReference>
<dbReference type="AlphaFoldDB" id="A0A7W4VSY4"/>
<name>A0A7W4VSY4_9ACTN</name>
<gene>
    <name evidence="8" type="ORF">FHU40_000940</name>
</gene>
<dbReference type="InterPro" id="IPR058717">
    <property type="entry name" value="Phage_L5_Integrase_N"/>
</dbReference>
<reference evidence="8 9" key="1">
    <citation type="submission" date="2020-08" db="EMBL/GenBank/DDBJ databases">
        <title>Sequencing the genomes of 1000 actinobacteria strains.</title>
        <authorList>
            <person name="Klenk H.-P."/>
        </authorList>
    </citation>
    <scope>NUCLEOTIDE SEQUENCE [LARGE SCALE GENOMIC DNA]</scope>
    <source>
        <strain evidence="8 9">DSM 105498</strain>
    </source>
</reference>
<evidence type="ECO:0000313" key="9">
    <source>
        <dbReference type="Proteomes" id="UP000589626"/>
    </source>
</evidence>
<comment type="caution">
    <text evidence="8">The sequence shown here is derived from an EMBL/GenBank/DDBJ whole genome shotgun (WGS) entry which is preliminary data.</text>
</comment>
<evidence type="ECO:0000256" key="2">
    <source>
        <dbReference type="ARBA" id="ARBA00023125"/>
    </source>
</evidence>
<evidence type="ECO:0000313" key="8">
    <source>
        <dbReference type="EMBL" id="MBB3041139.1"/>
    </source>
</evidence>
<dbReference type="Pfam" id="PF00589">
    <property type="entry name" value="Phage_integrase"/>
    <property type="match status" value="1"/>
</dbReference>
<dbReference type="PROSITE" id="PS51898">
    <property type="entry name" value="TYR_RECOMBINASE"/>
    <property type="match status" value="1"/>
</dbReference>
<dbReference type="RefSeq" id="WP_183591073.1">
    <property type="nucleotide sequence ID" value="NZ_JACHWR010000001.1"/>
</dbReference>
<comment type="similarity">
    <text evidence="1">Belongs to the 'phage' integrase family.</text>
</comment>
<dbReference type="InterPro" id="IPR002104">
    <property type="entry name" value="Integrase_catalytic"/>
</dbReference>
<dbReference type="InterPro" id="IPR013762">
    <property type="entry name" value="Integrase-like_cat_sf"/>
</dbReference>
<organism evidence="8 9">
    <name type="scientific">Nocardioides soli</name>
    <dbReference type="NCBI Taxonomy" id="1036020"/>
    <lineage>
        <taxon>Bacteria</taxon>
        <taxon>Bacillati</taxon>
        <taxon>Actinomycetota</taxon>
        <taxon>Actinomycetes</taxon>
        <taxon>Propionibacteriales</taxon>
        <taxon>Nocardioidaceae</taxon>
        <taxon>Nocardioides</taxon>
    </lineage>
</organism>
<evidence type="ECO:0000259" key="6">
    <source>
        <dbReference type="PROSITE" id="PS51898"/>
    </source>
</evidence>
<dbReference type="InterPro" id="IPR050090">
    <property type="entry name" value="Tyrosine_recombinase_XerCD"/>
</dbReference>
<dbReference type="InterPro" id="IPR044068">
    <property type="entry name" value="CB"/>
</dbReference>
<dbReference type="PANTHER" id="PTHR30349:SF64">
    <property type="entry name" value="PROPHAGE INTEGRASE INTD-RELATED"/>
    <property type="match status" value="1"/>
</dbReference>
<feature type="compositionally biased region" description="Basic and acidic residues" evidence="5">
    <location>
        <begin position="342"/>
        <end position="366"/>
    </location>
</feature>
<dbReference type="GO" id="GO:0006310">
    <property type="term" value="P:DNA recombination"/>
    <property type="evidence" value="ECO:0007669"/>
    <property type="project" value="UniProtKB-KW"/>
</dbReference>
<dbReference type="EMBL" id="JACHWR010000001">
    <property type="protein sequence ID" value="MBB3041139.1"/>
    <property type="molecule type" value="Genomic_DNA"/>
</dbReference>
<dbReference type="PROSITE" id="PS51900">
    <property type="entry name" value="CB"/>
    <property type="match status" value="1"/>
</dbReference>
<keyword evidence="2 4" id="KW-0238">DNA-binding</keyword>
<dbReference type="Proteomes" id="UP000589626">
    <property type="component" value="Unassembled WGS sequence"/>
</dbReference>
<keyword evidence="9" id="KW-1185">Reference proteome</keyword>
<protein>
    <submittedName>
        <fullName evidence="8">Integrase</fullName>
    </submittedName>
</protein>
<feature type="compositionally biased region" description="Basic residues" evidence="5">
    <location>
        <begin position="1"/>
        <end position="14"/>
    </location>
</feature>
<dbReference type="Gene3D" id="1.10.443.10">
    <property type="entry name" value="Intergrase catalytic core"/>
    <property type="match status" value="1"/>
</dbReference>
<dbReference type="SUPFAM" id="SSF56349">
    <property type="entry name" value="DNA breaking-rejoining enzymes"/>
    <property type="match status" value="1"/>
</dbReference>
<dbReference type="CDD" id="cd01189">
    <property type="entry name" value="INT_ICEBs1_C_like"/>
    <property type="match status" value="1"/>
</dbReference>